<reference evidence="2 3" key="1">
    <citation type="submission" date="2018-08" db="EMBL/GenBank/DDBJ databases">
        <title>Recombination of ecologically and evolutionarily significant loci maintains genetic cohesion in the Pseudomonas syringae species complex.</title>
        <authorList>
            <person name="Dillon M."/>
            <person name="Thakur S."/>
            <person name="Almeida R.N.D."/>
            <person name="Weir B.S."/>
            <person name="Guttman D.S."/>
        </authorList>
    </citation>
    <scope>NUCLEOTIDE SEQUENCE [LARGE SCALE GENOMIC DNA]</scope>
    <source>
        <strain evidence="2 3">ICMP 7846</strain>
    </source>
</reference>
<comment type="caution">
    <text evidence="2">The sequence shown here is derived from an EMBL/GenBank/DDBJ whole genome shotgun (WGS) entry which is preliminary data.</text>
</comment>
<sequence length="92" mass="10217">MITGSTDMNVSKPEQRTLHALAQGGHIAFLRDASGKITRVECYNRDGHLLLDCTLAVFSRLKNKGLVHSRQGRPYRISMAGLKAVRPQADNR</sequence>
<gene>
    <name evidence="2" type="ORF">ALP65_01904</name>
</gene>
<dbReference type="EMBL" id="RBSQ01000375">
    <property type="protein sequence ID" value="RMS59498.1"/>
    <property type="molecule type" value="Genomic_DNA"/>
</dbReference>
<organism evidence="2 3">
    <name type="scientific">Pseudomonas aeruginosa</name>
    <dbReference type="NCBI Taxonomy" id="287"/>
    <lineage>
        <taxon>Bacteria</taxon>
        <taxon>Pseudomonadati</taxon>
        <taxon>Pseudomonadota</taxon>
        <taxon>Gammaproteobacteria</taxon>
        <taxon>Pseudomonadales</taxon>
        <taxon>Pseudomonadaceae</taxon>
        <taxon>Pseudomonas</taxon>
    </lineage>
</organism>
<dbReference type="HAMAP" id="MF_00827">
    <property type="entry name" value="UPF0386"/>
    <property type="match status" value="1"/>
</dbReference>
<name>A0A3M5EBM8_PSEAI</name>
<dbReference type="AlphaFoldDB" id="A0A3M5EBM8"/>
<protein>
    <recommendedName>
        <fullName evidence="1">UPF0386 protein ALP65_01904</fullName>
    </recommendedName>
</protein>
<dbReference type="InterPro" id="IPR018654">
    <property type="entry name" value="YjhX_toxin"/>
</dbReference>
<dbReference type="Pfam" id="PF09857">
    <property type="entry name" value="YjhX_toxin"/>
    <property type="match status" value="1"/>
</dbReference>
<dbReference type="NCBIfam" id="NF010240">
    <property type="entry name" value="PRK13687.1"/>
    <property type="match status" value="1"/>
</dbReference>
<dbReference type="Proteomes" id="UP000270834">
    <property type="component" value="Unassembled WGS sequence"/>
</dbReference>
<evidence type="ECO:0000256" key="1">
    <source>
        <dbReference type="HAMAP-Rule" id="MF_00827"/>
    </source>
</evidence>
<comment type="similarity">
    <text evidence="1">Belongs to the UPF0386 family.</text>
</comment>
<evidence type="ECO:0000313" key="2">
    <source>
        <dbReference type="EMBL" id="RMS59498.1"/>
    </source>
</evidence>
<evidence type="ECO:0000313" key="3">
    <source>
        <dbReference type="Proteomes" id="UP000270834"/>
    </source>
</evidence>
<proteinExistence type="inferred from homology"/>
<accession>A0A3M5EBM8</accession>